<dbReference type="AlphaFoldDB" id="A0A975HMV5"/>
<dbReference type="EMBL" id="CP072135">
    <property type="protein sequence ID" value="QTH73479.1"/>
    <property type="molecule type" value="Genomic_DNA"/>
</dbReference>
<name>A0A975HMV5_9GAMM</name>
<evidence type="ECO:0000259" key="1">
    <source>
        <dbReference type="Pfam" id="PF07739"/>
    </source>
</evidence>
<evidence type="ECO:0000313" key="2">
    <source>
        <dbReference type="EMBL" id="QTH73479.1"/>
    </source>
</evidence>
<dbReference type="RefSeq" id="WP_208845091.1">
    <property type="nucleotide sequence ID" value="NZ_CP072135.1"/>
</dbReference>
<protein>
    <submittedName>
        <fullName evidence="2">TipAS antibiotic-recognition domain-containing protein</fullName>
    </submittedName>
</protein>
<dbReference type="Gene3D" id="1.10.490.50">
    <property type="entry name" value="Antibiotic binding domain of TipA-like multidrug resistance regulators"/>
    <property type="match status" value="1"/>
</dbReference>
<dbReference type="Proteomes" id="UP000664904">
    <property type="component" value="Plasmid unnamed5"/>
</dbReference>
<evidence type="ECO:0000313" key="3">
    <source>
        <dbReference type="Proteomes" id="UP000664904"/>
    </source>
</evidence>
<dbReference type="InterPro" id="IPR036244">
    <property type="entry name" value="TipA-like_antibiotic-bd"/>
</dbReference>
<dbReference type="Pfam" id="PF07739">
    <property type="entry name" value="TipAS"/>
    <property type="match status" value="1"/>
</dbReference>
<keyword evidence="2" id="KW-0614">Plasmid</keyword>
<feature type="domain" description="TipAS antibiotic-recognition" evidence="1">
    <location>
        <begin position="24"/>
        <end position="120"/>
    </location>
</feature>
<gene>
    <name evidence="2" type="ORF">J5O05_18470</name>
</gene>
<organism evidence="2 3">
    <name type="scientific">Pseudoalteromonas xiamenensis</name>
    <dbReference type="NCBI Taxonomy" id="882626"/>
    <lineage>
        <taxon>Bacteria</taxon>
        <taxon>Pseudomonadati</taxon>
        <taxon>Pseudomonadota</taxon>
        <taxon>Gammaproteobacteria</taxon>
        <taxon>Alteromonadales</taxon>
        <taxon>Pseudoalteromonadaceae</taxon>
        <taxon>Pseudoalteromonas</taxon>
    </lineage>
</organism>
<proteinExistence type="predicted"/>
<dbReference type="SUPFAM" id="SSF89082">
    <property type="entry name" value="Antibiotic binding domain of TipA-like multidrug resistance regulators"/>
    <property type="match status" value="1"/>
</dbReference>
<accession>A0A975HMV5</accession>
<keyword evidence="3" id="KW-1185">Reference proteome</keyword>
<sequence length="125" mass="14735">MNNLSKEYLVKCINALNEEQSLSLSKTDNWAHVNRELVHQDWDVLYKKLARYVDDTPVEHEAVQTLMKEHFEIACRFYIPSKEAYIGMAIFYKENEDMEKFHKSYHPEMANYLGDAIVCYAGNHL</sequence>
<geneLocation type="plasmid" evidence="2 3">
    <name>unnamed5</name>
</geneLocation>
<reference evidence="2" key="1">
    <citation type="submission" date="2021-03" db="EMBL/GenBank/DDBJ databases">
        <title>Complete Genome of Pseudoalteromonas xiamenensis STKMTI.2, a new potential marine bacterium producing anti-Vibrio compounds.</title>
        <authorList>
            <person name="Handayani D.P."/>
            <person name="Isnansetyo A."/>
            <person name="Istiqomah I."/>
            <person name="Jumina J."/>
        </authorList>
    </citation>
    <scope>NUCLEOTIDE SEQUENCE</scope>
    <source>
        <strain evidence="2">STKMTI.2</strain>
        <plasmid evidence="2">unnamed5</plasmid>
    </source>
</reference>
<dbReference type="InterPro" id="IPR012925">
    <property type="entry name" value="TipAS_dom"/>
</dbReference>
<dbReference type="KEGG" id="pxi:J5O05_18470"/>